<comment type="caution">
    <text evidence="2">The sequence shown here is derived from an EMBL/GenBank/DDBJ whole genome shotgun (WGS) entry which is preliminary data.</text>
</comment>
<dbReference type="Proteomes" id="UP001387293">
    <property type="component" value="Unassembled WGS sequence"/>
</dbReference>
<evidence type="ECO:0000313" key="3">
    <source>
        <dbReference type="Proteomes" id="UP001387293"/>
    </source>
</evidence>
<organism evidence="2 3">
    <name type="scientific">Mesorhizobium salmacidum</name>
    <dbReference type="NCBI Taxonomy" id="3015171"/>
    <lineage>
        <taxon>Bacteria</taxon>
        <taxon>Pseudomonadati</taxon>
        <taxon>Pseudomonadota</taxon>
        <taxon>Alphaproteobacteria</taxon>
        <taxon>Hyphomicrobiales</taxon>
        <taxon>Phyllobacteriaceae</taxon>
        <taxon>Mesorhizobium</taxon>
    </lineage>
</organism>
<dbReference type="RefSeq" id="WP_337109022.1">
    <property type="nucleotide sequence ID" value="NZ_JAPYKS010000034.1"/>
</dbReference>
<dbReference type="Gene3D" id="3.30.470.30">
    <property type="entry name" value="DNA ligase/mRNA capping enzyme"/>
    <property type="match status" value="1"/>
</dbReference>
<keyword evidence="3" id="KW-1185">Reference proteome</keyword>
<gene>
    <name evidence="2" type="ORF">O7A60_28395</name>
</gene>
<name>A0ABU8L3U9_9HYPH</name>
<accession>A0ABU8L3U9</accession>
<dbReference type="EMBL" id="JAPYKS010000034">
    <property type="protein sequence ID" value="MEI9412640.1"/>
    <property type="molecule type" value="Genomic_DNA"/>
</dbReference>
<feature type="compositionally biased region" description="Basic residues" evidence="1">
    <location>
        <begin position="64"/>
        <end position="75"/>
    </location>
</feature>
<dbReference type="Gene3D" id="3.30.1490.70">
    <property type="match status" value="1"/>
</dbReference>
<sequence length="296" mass="33428">MIAPEPDGKPNFHAIHSRLAWNAELLAFVAFHILWKDGQDLRALPRIERKAILWDQARRRRHSVQRPCRGRRRRLLQGGRQEGAGGHGLKTPQRALPQRQERFLDQGEMLGRSRFRAVGIKSEAGKMTEGLLAKDGKYVGKAAVSANRSIKERLWRRVEQARSGQPPGIPNAVADDFEWLRPGMTARVRYLRGESKLRHALVQDVREKDDAGGSIEGPRDGRAYQVHDSDDVIGTFGTIVEVARCAKVWLDWGRTFIAGQIAPRLLGKLPGLRQPRPYPGPAFAKCREMVMVDRHP</sequence>
<reference evidence="2 3" key="1">
    <citation type="submission" date="2022-12" db="EMBL/GenBank/DDBJ databases">
        <authorList>
            <person name="Muema E."/>
        </authorList>
    </citation>
    <scope>NUCLEOTIDE SEQUENCE [LARGE SCALE GENOMIC DNA]</scope>
    <source>
        <strain evidence="3">1326</strain>
    </source>
</reference>
<feature type="region of interest" description="Disordered" evidence="1">
    <location>
        <begin position="64"/>
        <end position="98"/>
    </location>
</feature>
<evidence type="ECO:0008006" key="4">
    <source>
        <dbReference type="Google" id="ProtNLM"/>
    </source>
</evidence>
<protein>
    <recommendedName>
        <fullName evidence="4">DNA ligase (ATP)</fullName>
    </recommendedName>
</protein>
<evidence type="ECO:0000256" key="1">
    <source>
        <dbReference type="SAM" id="MobiDB-lite"/>
    </source>
</evidence>
<proteinExistence type="predicted"/>
<evidence type="ECO:0000313" key="2">
    <source>
        <dbReference type="EMBL" id="MEI9412640.1"/>
    </source>
</evidence>